<feature type="transmembrane region" description="Helical" evidence="3">
    <location>
        <begin position="482"/>
        <end position="503"/>
    </location>
</feature>
<feature type="compositionally biased region" description="Low complexity" evidence="2">
    <location>
        <begin position="822"/>
        <end position="842"/>
    </location>
</feature>
<keyword evidence="3" id="KW-0472">Membrane</keyword>
<proteinExistence type="inferred from homology"/>
<dbReference type="GO" id="GO:0006508">
    <property type="term" value="P:proteolysis"/>
    <property type="evidence" value="ECO:0007669"/>
    <property type="project" value="InterPro"/>
</dbReference>
<dbReference type="GO" id="GO:0004190">
    <property type="term" value="F:aspartic-type endopeptidase activity"/>
    <property type="evidence" value="ECO:0007669"/>
    <property type="project" value="InterPro"/>
</dbReference>
<sequence>MVSDWAQKGKQRAPSASIRTWPRDDSDSSGGGNGIVVPLQYVGTTAYNAAYTLPITLGSNNLNVSLQIDTGSSDLWVTASSCSTSSCNNVPSNKRYDASSSSTSIASGSSFNVSYLEGQALGLVVWDSVDIGGYTIDTQAFAAASTVNSEPLSSSFNGIIGLALPDNSIISRTIPSSSSSTTDGSQFTLNIFSLSPSSLSPAARFLSITLERPGSSTIPSLFGIGKHPSQSQVPQIGSGEDVQYATSVPSLTSTGISAGYLFWKANIADITVWVDGQAKPVTLQKSSYEASPSAILDTGVPVILSTKVIADAIYGAIGVSPASDGNYYVSCTTPLNLTVSLDSRLPISVHPLDLTTEPPSSQSSSSNCIGLIQAADQFLSSVGVDMILGVPFIRNTYMVMAYQVPDSNGSFPDLRGSNNPQSPSDTSTSNQLSPRLGLQGLTNATVAMDEFQKVRVLGQSINGTPMTNSDSSKKSLSVGLDVLFGLIGFFGLCFVLFGIRFCFMRRRYRGSGASTDEHGLPSRAFGDASATNSTKSGGLFAWFHPKKISSPYVGDQKGLGAYELAGRTSPTTDTFPSEDALRQMRYQAYMNKERLTSEYTVSSEHTRIGDAEDGNDAEMGWRKKIGEKFPRDTSDGLMTSRTLTQDADWNPAKELDWNRDTLVGLDSPTQNKDEQVANARALSPEGRPIIPRRESSDAVGSRSSRFEPSTDLLGHGRGQSIALPLLQLPETALMLDNAPLTSQSTQDTADRSPAQTTSSPENDWDLGEFGSGMAGVGSARRNERLRSESLDISGDINLPSSVERPASSYSSYSSRFERGRPARTPTGPRHSTLSTSSSIIHD</sequence>
<dbReference type="SUPFAM" id="SSF50630">
    <property type="entry name" value="Acid proteases"/>
    <property type="match status" value="1"/>
</dbReference>
<evidence type="ECO:0000256" key="1">
    <source>
        <dbReference type="ARBA" id="ARBA00007447"/>
    </source>
</evidence>
<dbReference type="PROSITE" id="PS51767">
    <property type="entry name" value="PEPTIDASE_A1"/>
    <property type="match status" value="1"/>
</dbReference>
<protein>
    <submittedName>
        <fullName evidence="5">Aspartic peptidase domain-containing protein</fullName>
    </submittedName>
</protein>
<dbReference type="AlphaFoldDB" id="A0A9W8ZU05"/>
<evidence type="ECO:0000256" key="2">
    <source>
        <dbReference type="SAM" id="MobiDB-lite"/>
    </source>
</evidence>
<keyword evidence="3" id="KW-1133">Transmembrane helix</keyword>
<comment type="similarity">
    <text evidence="1">Belongs to the peptidase A1 family.</text>
</comment>
<reference evidence="5" key="1">
    <citation type="submission" date="2022-08" db="EMBL/GenBank/DDBJ databases">
        <authorList>
            <consortium name="DOE Joint Genome Institute"/>
            <person name="Min B."/>
            <person name="Riley R."/>
            <person name="Sierra-Patev S."/>
            <person name="Naranjo-Ortiz M."/>
            <person name="Looney B."/>
            <person name="Konkel Z."/>
            <person name="Slot J.C."/>
            <person name="Sakamoto Y."/>
            <person name="Steenwyk J.L."/>
            <person name="Rokas A."/>
            <person name="Carro J."/>
            <person name="Camarero S."/>
            <person name="Ferreira P."/>
            <person name="Molpeceres G."/>
            <person name="Ruiz-Duenas F.J."/>
            <person name="Serrano A."/>
            <person name="Henrissat B."/>
            <person name="Drula E."/>
            <person name="Hughes K.W."/>
            <person name="Mata J.L."/>
            <person name="Ishikawa N.K."/>
            <person name="Vargas-Isla R."/>
            <person name="Ushijima S."/>
            <person name="Smith C.A."/>
            <person name="Ahrendt S."/>
            <person name="Andreopoulos W."/>
            <person name="He G."/>
            <person name="Labutti K."/>
            <person name="Lipzen A."/>
            <person name="Ng V."/>
            <person name="Sandor L."/>
            <person name="Barry K."/>
            <person name="Martinez A.T."/>
            <person name="Xiao Y."/>
            <person name="Gibbons J.G."/>
            <person name="Terashima K."/>
            <person name="Hibbett D.S."/>
            <person name="Grigoriev I.V."/>
        </authorList>
    </citation>
    <scope>NUCLEOTIDE SEQUENCE</scope>
    <source>
        <strain evidence="5">Sp2 HRB7682 ss15</strain>
    </source>
</reference>
<feature type="compositionally biased region" description="Polar residues" evidence="2">
    <location>
        <begin position="741"/>
        <end position="761"/>
    </location>
</feature>
<evidence type="ECO:0000313" key="5">
    <source>
        <dbReference type="EMBL" id="KAJ4466119.1"/>
    </source>
</evidence>
<name>A0A9W8ZU05_9AGAR</name>
<dbReference type="Proteomes" id="UP001150238">
    <property type="component" value="Unassembled WGS sequence"/>
</dbReference>
<feature type="region of interest" description="Disordered" evidence="2">
    <location>
        <begin position="1"/>
        <end position="32"/>
    </location>
</feature>
<evidence type="ECO:0000256" key="3">
    <source>
        <dbReference type="SAM" id="Phobius"/>
    </source>
</evidence>
<dbReference type="Gene3D" id="2.40.70.10">
    <property type="entry name" value="Acid Proteases"/>
    <property type="match status" value="2"/>
</dbReference>
<evidence type="ECO:0000313" key="6">
    <source>
        <dbReference type="Proteomes" id="UP001150238"/>
    </source>
</evidence>
<feature type="region of interest" description="Disordered" evidence="2">
    <location>
        <begin position="679"/>
        <end position="716"/>
    </location>
</feature>
<dbReference type="PANTHER" id="PTHR47966">
    <property type="entry name" value="BETA-SITE APP-CLEAVING ENZYME, ISOFORM A-RELATED"/>
    <property type="match status" value="1"/>
</dbReference>
<accession>A0A9W8ZU05</accession>
<dbReference type="PRINTS" id="PR00792">
    <property type="entry name" value="PEPSIN"/>
</dbReference>
<feature type="compositionally biased region" description="Basic and acidic residues" evidence="2">
    <location>
        <begin position="780"/>
        <end position="789"/>
    </location>
</feature>
<organism evidence="5 6">
    <name type="scientific">Lentinula lateritia</name>
    <dbReference type="NCBI Taxonomy" id="40482"/>
    <lineage>
        <taxon>Eukaryota</taxon>
        <taxon>Fungi</taxon>
        <taxon>Dikarya</taxon>
        <taxon>Basidiomycota</taxon>
        <taxon>Agaricomycotina</taxon>
        <taxon>Agaricomycetes</taxon>
        <taxon>Agaricomycetidae</taxon>
        <taxon>Agaricales</taxon>
        <taxon>Marasmiineae</taxon>
        <taxon>Omphalotaceae</taxon>
        <taxon>Lentinula</taxon>
    </lineage>
</organism>
<comment type="caution">
    <text evidence="5">The sequence shown here is derived from an EMBL/GenBank/DDBJ whole genome shotgun (WGS) entry which is preliminary data.</text>
</comment>
<dbReference type="CDD" id="cd05471">
    <property type="entry name" value="pepsin_like"/>
    <property type="match status" value="1"/>
</dbReference>
<evidence type="ECO:0000259" key="4">
    <source>
        <dbReference type="PROSITE" id="PS51767"/>
    </source>
</evidence>
<dbReference type="InterPro" id="IPR021109">
    <property type="entry name" value="Peptidase_aspartic_dom_sf"/>
</dbReference>
<feature type="region of interest" description="Disordered" evidence="2">
    <location>
        <begin position="410"/>
        <end position="435"/>
    </location>
</feature>
<dbReference type="InterPro" id="IPR034164">
    <property type="entry name" value="Pepsin-like_dom"/>
</dbReference>
<dbReference type="Pfam" id="PF00026">
    <property type="entry name" value="Asp"/>
    <property type="match status" value="2"/>
</dbReference>
<gene>
    <name evidence="5" type="ORF">C8J55DRAFT_609393</name>
</gene>
<dbReference type="EMBL" id="JANVFS010000046">
    <property type="protein sequence ID" value="KAJ4466119.1"/>
    <property type="molecule type" value="Genomic_DNA"/>
</dbReference>
<keyword evidence="3" id="KW-0812">Transmembrane</keyword>
<reference evidence="5" key="2">
    <citation type="journal article" date="2023" name="Proc. Natl. Acad. Sci. U.S.A.">
        <title>A global phylogenomic analysis of the shiitake genus Lentinula.</title>
        <authorList>
            <person name="Sierra-Patev S."/>
            <person name="Min B."/>
            <person name="Naranjo-Ortiz M."/>
            <person name="Looney B."/>
            <person name="Konkel Z."/>
            <person name="Slot J.C."/>
            <person name="Sakamoto Y."/>
            <person name="Steenwyk J.L."/>
            <person name="Rokas A."/>
            <person name="Carro J."/>
            <person name="Camarero S."/>
            <person name="Ferreira P."/>
            <person name="Molpeceres G."/>
            <person name="Ruiz-Duenas F.J."/>
            <person name="Serrano A."/>
            <person name="Henrissat B."/>
            <person name="Drula E."/>
            <person name="Hughes K.W."/>
            <person name="Mata J.L."/>
            <person name="Ishikawa N.K."/>
            <person name="Vargas-Isla R."/>
            <person name="Ushijima S."/>
            <person name="Smith C.A."/>
            <person name="Donoghue J."/>
            <person name="Ahrendt S."/>
            <person name="Andreopoulos W."/>
            <person name="He G."/>
            <person name="LaButti K."/>
            <person name="Lipzen A."/>
            <person name="Ng V."/>
            <person name="Riley R."/>
            <person name="Sandor L."/>
            <person name="Barry K."/>
            <person name="Martinez A.T."/>
            <person name="Xiao Y."/>
            <person name="Gibbons J.G."/>
            <person name="Terashima K."/>
            <person name="Grigoriev I.V."/>
            <person name="Hibbett D."/>
        </authorList>
    </citation>
    <scope>NUCLEOTIDE SEQUENCE</scope>
    <source>
        <strain evidence="5">Sp2 HRB7682 ss15</strain>
    </source>
</reference>
<feature type="compositionally biased region" description="Polar residues" evidence="2">
    <location>
        <begin position="410"/>
        <end position="433"/>
    </location>
</feature>
<feature type="domain" description="Peptidase A1" evidence="4">
    <location>
        <begin position="51"/>
        <end position="412"/>
    </location>
</feature>
<dbReference type="PANTHER" id="PTHR47966:SF57">
    <property type="entry name" value="PEPTIDASE A1 DOMAIN-CONTAINING PROTEIN"/>
    <property type="match status" value="1"/>
</dbReference>
<dbReference type="InterPro" id="IPR001461">
    <property type="entry name" value="Aspartic_peptidase_A1"/>
</dbReference>
<dbReference type="InterPro" id="IPR033121">
    <property type="entry name" value="PEPTIDASE_A1"/>
</dbReference>
<feature type="region of interest" description="Disordered" evidence="2">
    <location>
        <begin position="741"/>
        <end position="842"/>
    </location>
</feature>